<keyword evidence="3" id="KW-1185">Reference proteome</keyword>
<reference evidence="2 3" key="1">
    <citation type="submission" date="2018-06" db="EMBL/GenBank/DDBJ databases">
        <title>Flavobacterium tibetense sp. nov., isolated from a wetland YonghuCo on Tibetan Plateau.</title>
        <authorList>
            <person name="Xing P."/>
            <person name="Phurbu D."/>
            <person name="Lu H."/>
        </authorList>
    </citation>
    <scope>NUCLEOTIDE SEQUENCE [LARGE SCALE GENOMIC DNA]</scope>
    <source>
        <strain evidence="2 3">YH5</strain>
    </source>
</reference>
<dbReference type="NCBIfam" id="TIGR00229">
    <property type="entry name" value="sensory_box"/>
    <property type="match status" value="1"/>
</dbReference>
<feature type="domain" description="PAS" evidence="1">
    <location>
        <begin position="63"/>
        <end position="118"/>
    </location>
</feature>
<dbReference type="AlphaFoldDB" id="A0A365P034"/>
<evidence type="ECO:0000313" key="3">
    <source>
        <dbReference type="Proteomes" id="UP000253319"/>
    </source>
</evidence>
<keyword evidence="2" id="KW-0418">Kinase</keyword>
<name>A0A365P034_9FLAO</name>
<evidence type="ECO:0000259" key="1">
    <source>
        <dbReference type="PROSITE" id="PS50112"/>
    </source>
</evidence>
<sequence length="162" mass="18511">MTENYDQALAAYYQKHPLTLLPIQSFDIFSIGQLEISKFNAIQHHWKVKECFATAVYKQKREIIITNANSEIVFASEGITQMNGYQPFEIIGKTPKMFQGEATSLETRKSIKIALQNQMPFKAVILNYNKDGSTYLCEIEAKPKFNSKGELVNYIAFERIAS</sequence>
<dbReference type="Proteomes" id="UP000253319">
    <property type="component" value="Unassembled WGS sequence"/>
</dbReference>
<dbReference type="EMBL" id="QLST01000012">
    <property type="protein sequence ID" value="RBA27847.1"/>
    <property type="molecule type" value="Genomic_DNA"/>
</dbReference>
<dbReference type="Gene3D" id="3.30.450.20">
    <property type="entry name" value="PAS domain"/>
    <property type="match status" value="1"/>
</dbReference>
<proteinExistence type="predicted"/>
<dbReference type="OrthoDB" id="5760647at2"/>
<dbReference type="GO" id="GO:0016301">
    <property type="term" value="F:kinase activity"/>
    <property type="evidence" value="ECO:0007669"/>
    <property type="project" value="UniProtKB-KW"/>
</dbReference>
<dbReference type="CDD" id="cd00130">
    <property type="entry name" value="PAS"/>
    <property type="match status" value="1"/>
</dbReference>
<keyword evidence="2" id="KW-0808">Transferase</keyword>
<organism evidence="2 3">
    <name type="scientific">Flavobacterium tibetense</name>
    <dbReference type="NCBI Taxonomy" id="2233533"/>
    <lineage>
        <taxon>Bacteria</taxon>
        <taxon>Pseudomonadati</taxon>
        <taxon>Bacteroidota</taxon>
        <taxon>Flavobacteriia</taxon>
        <taxon>Flavobacteriales</taxon>
        <taxon>Flavobacteriaceae</taxon>
        <taxon>Flavobacterium</taxon>
    </lineage>
</organism>
<gene>
    <name evidence="2" type="ORF">DPN68_10185</name>
</gene>
<protein>
    <submittedName>
        <fullName evidence="2">Histidine kinase</fullName>
    </submittedName>
</protein>
<dbReference type="InterPro" id="IPR000014">
    <property type="entry name" value="PAS"/>
</dbReference>
<dbReference type="SUPFAM" id="SSF55785">
    <property type="entry name" value="PYP-like sensor domain (PAS domain)"/>
    <property type="match status" value="1"/>
</dbReference>
<accession>A0A365P034</accession>
<comment type="caution">
    <text evidence="2">The sequence shown here is derived from an EMBL/GenBank/DDBJ whole genome shotgun (WGS) entry which is preliminary data.</text>
</comment>
<dbReference type="PROSITE" id="PS50112">
    <property type="entry name" value="PAS"/>
    <property type="match status" value="1"/>
</dbReference>
<dbReference type="RefSeq" id="WP_113989551.1">
    <property type="nucleotide sequence ID" value="NZ_QLST01000012.1"/>
</dbReference>
<dbReference type="Pfam" id="PF13426">
    <property type="entry name" value="PAS_9"/>
    <property type="match status" value="1"/>
</dbReference>
<evidence type="ECO:0000313" key="2">
    <source>
        <dbReference type="EMBL" id="RBA27847.1"/>
    </source>
</evidence>
<dbReference type="InterPro" id="IPR035965">
    <property type="entry name" value="PAS-like_dom_sf"/>
</dbReference>